<evidence type="ECO:0000259" key="1">
    <source>
        <dbReference type="Pfam" id="PF23669"/>
    </source>
</evidence>
<sequence>MSLREHVRDDDVDAAISVLLTSFINAQKFSVRKSLERGFRKYLTRAGDLFHLLLHALRSLLREAQTYAALKAQQRGTPSSRMVLKVLIEDFEAKARELNYAGNLDEFYGSDIFIEQGFRFDEEHLYILWFPSG</sequence>
<reference evidence="3" key="1">
    <citation type="submission" date="2021-01" db="EMBL/GenBank/DDBJ databases">
        <authorList>
            <person name="Corre E."/>
            <person name="Pelletier E."/>
            <person name="Niang G."/>
            <person name="Scheremetjew M."/>
            <person name="Finn R."/>
            <person name="Kale V."/>
            <person name="Holt S."/>
            <person name="Cochrane G."/>
            <person name="Meng A."/>
            <person name="Brown T."/>
            <person name="Cohen L."/>
        </authorList>
    </citation>
    <scope>NUCLEOTIDE SEQUENCE</scope>
    <source>
        <strain evidence="3">CCMP1756</strain>
    </source>
</reference>
<dbReference type="Pfam" id="PF23669">
    <property type="entry name" value="WHD_MCM2"/>
    <property type="match status" value="1"/>
</dbReference>
<evidence type="ECO:0000313" key="2">
    <source>
        <dbReference type="EMBL" id="CAE0694066.1"/>
    </source>
</evidence>
<organism evidence="3">
    <name type="scientific">Pelagomonas calceolata</name>
    <dbReference type="NCBI Taxonomy" id="35677"/>
    <lineage>
        <taxon>Eukaryota</taxon>
        <taxon>Sar</taxon>
        <taxon>Stramenopiles</taxon>
        <taxon>Ochrophyta</taxon>
        <taxon>Pelagophyceae</taxon>
        <taxon>Pelagomonadales</taxon>
        <taxon>Pelagomonadaceae</taxon>
        <taxon>Pelagomonas</taxon>
    </lineage>
</organism>
<gene>
    <name evidence="2" type="ORF">PCAL00307_LOCUS9502</name>
    <name evidence="3" type="ORF">PCAL00307_LOCUS9506</name>
</gene>
<dbReference type="InterPro" id="IPR059098">
    <property type="entry name" value="WHD_MCM2"/>
</dbReference>
<proteinExistence type="predicted"/>
<dbReference type="AlphaFoldDB" id="A0A6S8U341"/>
<accession>A0A6S8U341</accession>
<protein>
    <recommendedName>
        <fullName evidence="1">DNA replication licensing factor MCM2-like winged-helix domain-containing protein</fullName>
    </recommendedName>
</protein>
<dbReference type="EMBL" id="HBIW01011117">
    <property type="protein sequence ID" value="CAE0694066.1"/>
    <property type="molecule type" value="Transcribed_RNA"/>
</dbReference>
<evidence type="ECO:0000313" key="3">
    <source>
        <dbReference type="EMBL" id="CAE0694070.1"/>
    </source>
</evidence>
<name>A0A6S8U341_9STRA</name>
<feature type="domain" description="DNA replication licensing factor MCM2-like winged-helix" evidence="1">
    <location>
        <begin position="48"/>
        <end position="125"/>
    </location>
</feature>
<dbReference type="EMBL" id="HBIW01011122">
    <property type="protein sequence ID" value="CAE0694070.1"/>
    <property type="molecule type" value="Transcribed_RNA"/>
</dbReference>